<keyword evidence="4" id="KW-1185">Reference proteome</keyword>
<feature type="non-terminal residue" evidence="3">
    <location>
        <position position="1"/>
    </location>
</feature>
<feature type="compositionally biased region" description="Basic and acidic residues" evidence="1">
    <location>
        <begin position="129"/>
        <end position="140"/>
    </location>
</feature>
<evidence type="ECO:0000313" key="4">
    <source>
        <dbReference type="Proteomes" id="UP000838756"/>
    </source>
</evidence>
<dbReference type="SUPFAM" id="SSF53067">
    <property type="entry name" value="Actin-like ATPase domain"/>
    <property type="match status" value="1"/>
</dbReference>
<name>A0A8S4QZR7_9NEOP</name>
<dbReference type="GO" id="GO:0016301">
    <property type="term" value="F:kinase activity"/>
    <property type="evidence" value="ECO:0007669"/>
    <property type="project" value="InterPro"/>
</dbReference>
<evidence type="ECO:0000259" key="2">
    <source>
        <dbReference type="Pfam" id="PF02782"/>
    </source>
</evidence>
<feature type="non-terminal residue" evidence="3">
    <location>
        <position position="140"/>
    </location>
</feature>
<dbReference type="InterPro" id="IPR018485">
    <property type="entry name" value="FGGY_C"/>
</dbReference>
<protein>
    <submittedName>
        <fullName evidence="3">Jg562 protein</fullName>
    </submittedName>
</protein>
<gene>
    <name evidence="3" type="primary">jg562</name>
    <name evidence="3" type="ORF">PAEG_LOCUS8292</name>
</gene>
<dbReference type="GO" id="GO:0005975">
    <property type="term" value="P:carbohydrate metabolic process"/>
    <property type="evidence" value="ECO:0007669"/>
    <property type="project" value="InterPro"/>
</dbReference>
<evidence type="ECO:0000313" key="3">
    <source>
        <dbReference type="EMBL" id="CAH2228332.1"/>
    </source>
</evidence>
<feature type="region of interest" description="Disordered" evidence="1">
    <location>
        <begin position="92"/>
        <end position="140"/>
    </location>
</feature>
<feature type="domain" description="Carbohydrate kinase FGGY C-terminal" evidence="2">
    <location>
        <begin position="18"/>
        <end position="64"/>
    </location>
</feature>
<dbReference type="InterPro" id="IPR043129">
    <property type="entry name" value="ATPase_NBD"/>
</dbReference>
<dbReference type="Pfam" id="PF02782">
    <property type="entry name" value="FGGY_C"/>
    <property type="match status" value="1"/>
</dbReference>
<organism evidence="3 4">
    <name type="scientific">Pararge aegeria aegeria</name>
    <dbReference type="NCBI Taxonomy" id="348720"/>
    <lineage>
        <taxon>Eukaryota</taxon>
        <taxon>Metazoa</taxon>
        <taxon>Ecdysozoa</taxon>
        <taxon>Arthropoda</taxon>
        <taxon>Hexapoda</taxon>
        <taxon>Insecta</taxon>
        <taxon>Pterygota</taxon>
        <taxon>Neoptera</taxon>
        <taxon>Endopterygota</taxon>
        <taxon>Lepidoptera</taxon>
        <taxon>Glossata</taxon>
        <taxon>Ditrysia</taxon>
        <taxon>Papilionoidea</taxon>
        <taxon>Nymphalidae</taxon>
        <taxon>Satyrinae</taxon>
        <taxon>Satyrini</taxon>
        <taxon>Parargina</taxon>
        <taxon>Pararge</taxon>
    </lineage>
</organism>
<dbReference type="EMBL" id="CAKXAJ010024021">
    <property type="protein sequence ID" value="CAH2228332.1"/>
    <property type="molecule type" value="Genomic_DNA"/>
</dbReference>
<comment type="caution">
    <text evidence="3">The sequence shown here is derived from an EMBL/GenBank/DDBJ whole genome shotgun (WGS) entry which is preliminary data.</text>
</comment>
<sequence length="140" mass="14903">ALARRAHADDTGLALDKSSRVVATGGASVNKALLQIFADVFNTPVYVLDSHANAALLGAAIRAADVWSEHTGIPLAEGTGEGEVVFSCTRRRHVDGDVDNHRESNPKRGRRRRGGLQLHPEIGVGGDVDNSRESNPELGF</sequence>
<proteinExistence type="predicted"/>
<feature type="compositionally biased region" description="Basic and acidic residues" evidence="1">
    <location>
        <begin position="94"/>
        <end position="106"/>
    </location>
</feature>
<dbReference type="Proteomes" id="UP000838756">
    <property type="component" value="Unassembled WGS sequence"/>
</dbReference>
<accession>A0A8S4QZR7</accession>
<reference evidence="3" key="1">
    <citation type="submission" date="2022-03" db="EMBL/GenBank/DDBJ databases">
        <authorList>
            <person name="Lindestad O."/>
        </authorList>
    </citation>
    <scope>NUCLEOTIDE SEQUENCE</scope>
</reference>
<dbReference type="OrthoDB" id="1728974at2759"/>
<evidence type="ECO:0000256" key="1">
    <source>
        <dbReference type="SAM" id="MobiDB-lite"/>
    </source>
</evidence>
<dbReference type="Gene3D" id="3.30.420.40">
    <property type="match status" value="2"/>
</dbReference>
<dbReference type="AlphaFoldDB" id="A0A8S4QZR7"/>